<dbReference type="Gene3D" id="3.20.20.70">
    <property type="entry name" value="Aldolase class I"/>
    <property type="match status" value="1"/>
</dbReference>
<comment type="subunit">
    <text evidence="2">Monomer.</text>
</comment>
<evidence type="ECO:0000256" key="4">
    <source>
        <dbReference type="SAM" id="SignalP"/>
    </source>
</evidence>
<sequence length="668" mass="75763">MPHPIKPIVLILLLIWCTHAKAQETLSVSSPNGTFEVAVSLDKGIPSYSVTFQGEELVAASTLELDFEEKWNYVHSQWGKANIKTVEEEYELVVGKAKKVVNTYGELAVPLLEKNEKGREMLLRFRVFDDGVAFRHEFPKQENWQNYVLLDEKSSFVLSGDPEVTALLWGHYHNSHEGLYQKSLLSEVKQDTLVDVPSLFEYDNGTLMAITEANLRDYAGMYLTKDKEGILHTALSPLPGQEKVKVKANLPHKTPWRVMMISHKIGDLIASNILTNLADPPETDDWSWLKPGKTSFHWWNGDIMPDTTFAPGANFHFNKYYIDFCAANDIEYHAVIGYGGFAWYPNDWPSYGQPGSYADLTKTVSSLDMQQICDYAASKGVGIHVWVHWEALYPQLEEAFSQFEQWGIKGMMVDFLNRDDQEMVKIQEEILQSAAKHHLYIQFHGAHKPTGLHRTFPNELTREGTYNYEQNKWLPSPLTPEHDLDIVFTRMLAGASDYHLGGFRATNEDAFKTQYTRPLMGGTRCHMLAMYVVLESYLNMVADYPDAYKGQEGFDFIREVPTVWDETVVPTAKLGQYAVITRRKGEAWFVGGINNSKERSLTLELDFLDDSKSYQATIYQDTKKTVEDPNALEISHRQVKKGDQLPVQLAAGGGVAIKIMEDNATAAK</sequence>
<feature type="domain" description="Glycosyl-hydrolase 97 catalytic" evidence="5">
    <location>
        <begin position="298"/>
        <end position="464"/>
    </location>
</feature>
<comment type="cofactor">
    <cofactor evidence="1">
        <name>Ca(2+)</name>
        <dbReference type="ChEBI" id="CHEBI:29108"/>
    </cofactor>
</comment>
<feature type="signal peptide" evidence="4">
    <location>
        <begin position="1"/>
        <end position="22"/>
    </location>
</feature>
<reference evidence="9" key="1">
    <citation type="journal article" date="2019" name="Int. J. Syst. Evol. Microbiol.">
        <title>The Global Catalogue of Microorganisms (GCM) 10K type strain sequencing project: providing services to taxonomists for standard genome sequencing and annotation.</title>
        <authorList>
            <consortium name="The Broad Institute Genomics Platform"/>
            <consortium name="The Broad Institute Genome Sequencing Center for Infectious Disease"/>
            <person name="Wu L."/>
            <person name="Ma J."/>
        </authorList>
    </citation>
    <scope>NUCLEOTIDE SEQUENCE [LARGE SCALE GENOMIC DNA]</scope>
    <source>
        <strain evidence="9">CGMCC 1.15407</strain>
    </source>
</reference>
<keyword evidence="9" id="KW-1185">Reference proteome</keyword>
<evidence type="ECO:0000256" key="2">
    <source>
        <dbReference type="ARBA" id="ARBA00011245"/>
    </source>
</evidence>
<evidence type="ECO:0000313" key="9">
    <source>
        <dbReference type="Proteomes" id="UP000647339"/>
    </source>
</evidence>
<evidence type="ECO:0000259" key="7">
    <source>
        <dbReference type="Pfam" id="PF14509"/>
    </source>
</evidence>
<dbReference type="InterPro" id="IPR029486">
    <property type="entry name" value="GH97_N"/>
</dbReference>
<dbReference type="Pfam" id="PF10566">
    <property type="entry name" value="Glyco_hydro_97"/>
    <property type="match status" value="1"/>
</dbReference>
<dbReference type="Proteomes" id="UP000647339">
    <property type="component" value="Unassembled WGS sequence"/>
</dbReference>
<feature type="domain" description="Glycosyl-hydrolase 97 N-terminal" evidence="6">
    <location>
        <begin position="28"/>
        <end position="280"/>
    </location>
</feature>
<gene>
    <name evidence="8" type="ORF">GCM10011339_11910</name>
</gene>
<protein>
    <submittedName>
        <fullName evidence="8">Alpha-glucosidase</fullName>
    </submittedName>
</protein>
<proteinExistence type="predicted"/>
<dbReference type="EMBL" id="BMIU01000004">
    <property type="protein sequence ID" value="GGF25437.1"/>
    <property type="molecule type" value="Genomic_DNA"/>
</dbReference>
<dbReference type="InterPro" id="IPR029483">
    <property type="entry name" value="GH97_C"/>
</dbReference>
<feature type="domain" description="Glycosyl-hydrolase 97 C-terminal oligomerisation" evidence="7">
    <location>
        <begin position="563"/>
        <end position="659"/>
    </location>
</feature>
<feature type="chain" id="PRO_5045950467" evidence="4">
    <location>
        <begin position="23"/>
        <end position="668"/>
    </location>
</feature>
<keyword evidence="3" id="KW-0106">Calcium</keyword>
<dbReference type="Pfam" id="PF14508">
    <property type="entry name" value="GH97_N"/>
    <property type="match status" value="1"/>
</dbReference>
<comment type="caution">
    <text evidence="8">The sequence shown here is derived from an EMBL/GenBank/DDBJ whole genome shotgun (WGS) entry which is preliminary data.</text>
</comment>
<name>A0ABQ1USW9_9BACT</name>
<dbReference type="InterPro" id="IPR013785">
    <property type="entry name" value="Aldolase_TIM"/>
</dbReference>
<dbReference type="Pfam" id="PF14509">
    <property type="entry name" value="GH97_C"/>
    <property type="match status" value="1"/>
</dbReference>
<dbReference type="PANTHER" id="PTHR35803:SF2">
    <property type="entry name" value="RETAINING ALPHA-GALACTOSIDASE"/>
    <property type="match status" value="1"/>
</dbReference>
<evidence type="ECO:0000259" key="6">
    <source>
        <dbReference type="Pfam" id="PF14508"/>
    </source>
</evidence>
<accession>A0ABQ1USW9</accession>
<dbReference type="InterPro" id="IPR052720">
    <property type="entry name" value="Glycosyl_hydrolase_97"/>
</dbReference>
<keyword evidence="4" id="KW-0732">Signal</keyword>
<evidence type="ECO:0000256" key="3">
    <source>
        <dbReference type="ARBA" id="ARBA00022837"/>
    </source>
</evidence>
<evidence type="ECO:0000313" key="8">
    <source>
        <dbReference type="EMBL" id="GGF25437.1"/>
    </source>
</evidence>
<evidence type="ECO:0000256" key="1">
    <source>
        <dbReference type="ARBA" id="ARBA00001913"/>
    </source>
</evidence>
<dbReference type="PANTHER" id="PTHR35803">
    <property type="entry name" value="GLUCAN 1,4-ALPHA-GLUCOSIDASE SUSB-RELATED"/>
    <property type="match status" value="1"/>
</dbReference>
<dbReference type="InterPro" id="IPR019563">
    <property type="entry name" value="GH97_catalytic"/>
</dbReference>
<dbReference type="InterPro" id="IPR017853">
    <property type="entry name" value="GH"/>
</dbReference>
<organism evidence="8 9">
    <name type="scientific">Echinicola rosea</name>
    <dbReference type="NCBI Taxonomy" id="1807691"/>
    <lineage>
        <taxon>Bacteria</taxon>
        <taxon>Pseudomonadati</taxon>
        <taxon>Bacteroidota</taxon>
        <taxon>Cytophagia</taxon>
        <taxon>Cytophagales</taxon>
        <taxon>Cyclobacteriaceae</taxon>
        <taxon>Echinicola</taxon>
    </lineage>
</organism>
<evidence type="ECO:0000259" key="5">
    <source>
        <dbReference type="Pfam" id="PF10566"/>
    </source>
</evidence>
<dbReference type="SUPFAM" id="SSF51445">
    <property type="entry name" value="(Trans)glycosidases"/>
    <property type="match status" value="1"/>
</dbReference>
<dbReference type="InterPro" id="IPR014718">
    <property type="entry name" value="GH-type_carb-bd"/>
</dbReference>
<dbReference type="Gene3D" id="2.70.98.10">
    <property type="match status" value="1"/>
</dbReference>
<dbReference type="RefSeq" id="WP_137404451.1">
    <property type="nucleotide sequence ID" value="NZ_BMIU01000004.1"/>
</dbReference>